<proteinExistence type="predicted"/>
<organism evidence="1">
    <name type="scientific">candidate division CPR1 bacterium ADurb.Bin160</name>
    <dbReference type="NCBI Taxonomy" id="1852826"/>
    <lineage>
        <taxon>Bacteria</taxon>
        <taxon>candidate division CPR1</taxon>
    </lineage>
</organism>
<dbReference type="AlphaFoldDB" id="A0A1V5ZLH1"/>
<accession>A0A1V5ZLH1</accession>
<dbReference type="EMBL" id="MWDB01000025">
    <property type="protein sequence ID" value="OQB41035.1"/>
    <property type="molecule type" value="Genomic_DNA"/>
</dbReference>
<dbReference type="Proteomes" id="UP000485621">
    <property type="component" value="Unassembled WGS sequence"/>
</dbReference>
<reference evidence="1" key="1">
    <citation type="submission" date="2017-02" db="EMBL/GenBank/DDBJ databases">
        <title>Delving into the versatile metabolic prowess of the omnipresent phylum Bacteroidetes.</title>
        <authorList>
            <person name="Nobu M.K."/>
            <person name="Mei R."/>
            <person name="Narihiro T."/>
            <person name="Kuroda K."/>
            <person name="Liu W.-T."/>
        </authorList>
    </citation>
    <scope>NUCLEOTIDE SEQUENCE</scope>
    <source>
        <strain evidence="1">ADurb.Bin160</strain>
    </source>
</reference>
<evidence type="ECO:0000313" key="1">
    <source>
        <dbReference type="EMBL" id="OQB41035.1"/>
    </source>
</evidence>
<sequence>MPNFPNDWGRRCRIRIDYNRVRGNPTNFPVLLTKECLPTELLDSLDENCAKSDGSDIRFTLDKAGTTKLPREICYFRLGDDTTSGSARIIVLVPTLSSSEITNIYIWYKCPTAIEPLPTNSSGKYAVWNEKFIGVWHLVKDENDSTERANHLVVADQIPRITEGEFTNFSSNEYFYIPSFSDFNLSELTTLAVIAVNDTEKTNVINSKGPTYSWIYNWVFQVEQKKITIKHVRPLEETTWEDLVEFSWEDTTAASWYDDDDVDIQCFGETDILNSIFYGCGGTKNTLQSKIFLNGSLDGSLNREEELPITSEPFGLGALHHNTEGWIEETKFNGKMRHVMLANEVLDDDWVKTWTFNYKYPNWFSFPAISLNPDEDEPIPPDIEYEEFYFQYGGFVNFDEGGTFECVGGNDLCQIFIDDHSLDEVPVDDSTGYYEGEEEGPLLSLSPPDLPFLQFPEFWYEDGSPGIGDITYGDGSNFYIVSGFFHSAEEAEAATYGEYSSETTVDSLIPSWGSTPMVDQWGCFVVVGDSPYKDYRYYNYLFVYPPINTESPLTYKEEYIKQIQLIMTDRHTDDPSPYWHINSYSHLTTGIGIPHSYEYDYEFDYLEYVISGFYLTAEDAEAAANLFGGVVQTDLGFNGDVYKSIAGKTLMLYLGFWDATKWNAYCSVGTYMDGDKEVTICRFFVYPLDPDLAILYLRPIENFISIPAPKNISRRLISRPPTKWISPDTPKWGIYGGIMQGDNNAETGYIFNFYENGPDAFDGFNEFRYTPPLDDIPDGYGADPYDIYDWEYYWDEEQWMVYVNRIETSFGFNIMAYHIYPYPGSENENYLIDLDYLKPSTWI</sequence>
<protein>
    <recommendedName>
        <fullName evidence="2">DUF2341 domain-containing protein</fullName>
    </recommendedName>
</protein>
<dbReference type="InterPro" id="IPR013320">
    <property type="entry name" value="ConA-like_dom_sf"/>
</dbReference>
<evidence type="ECO:0008006" key="2">
    <source>
        <dbReference type="Google" id="ProtNLM"/>
    </source>
</evidence>
<gene>
    <name evidence="1" type="ORF">BWY04_01065</name>
</gene>
<comment type="caution">
    <text evidence="1">The sequence shown here is derived from an EMBL/GenBank/DDBJ whole genome shotgun (WGS) entry which is preliminary data.</text>
</comment>
<name>A0A1V5ZLH1_9BACT</name>
<dbReference type="SUPFAM" id="SSF49899">
    <property type="entry name" value="Concanavalin A-like lectins/glucanases"/>
    <property type="match status" value="1"/>
</dbReference>